<gene>
    <name evidence="1" type="ORF">L201_002092</name>
</gene>
<organism evidence="1 2">
    <name type="scientific">Kwoniella dendrophila CBS 6074</name>
    <dbReference type="NCBI Taxonomy" id="1295534"/>
    <lineage>
        <taxon>Eukaryota</taxon>
        <taxon>Fungi</taxon>
        <taxon>Dikarya</taxon>
        <taxon>Basidiomycota</taxon>
        <taxon>Agaricomycotina</taxon>
        <taxon>Tremellomycetes</taxon>
        <taxon>Tremellales</taxon>
        <taxon>Cryptococcaceae</taxon>
        <taxon>Kwoniella</taxon>
    </lineage>
</organism>
<name>A0AAX4JP92_9TREE</name>
<evidence type="ECO:0000313" key="2">
    <source>
        <dbReference type="Proteomes" id="UP001355207"/>
    </source>
</evidence>
<dbReference type="GeneID" id="91092764"/>
<dbReference type="AlphaFoldDB" id="A0AAX4JP92"/>
<evidence type="ECO:0000313" key="1">
    <source>
        <dbReference type="EMBL" id="WWC87206.1"/>
    </source>
</evidence>
<proteinExistence type="predicted"/>
<dbReference type="Proteomes" id="UP001355207">
    <property type="component" value="Chromosome 2"/>
</dbReference>
<keyword evidence="2" id="KW-1185">Reference proteome</keyword>
<protein>
    <submittedName>
        <fullName evidence="1">Uncharacterized protein</fullName>
    </submittedName>
</protein>
<dbReference type="RefSeq" id="XP_066073969.1">
    <property type="nucleotide sequence ID" value="XM_066217872.1"/>
</dbReference>
<reference evidence="1 2" key="1">
    <citation type="submission" date="2024-01" db="EMBL/GenBank/DDBJ databases">
        <title>Comparative genomics of Cryptococcus and Kwoniella reveals pathogenesis evolution and contrasting modes of karyotype evolution via chromosome fusion or intercentromeric recombination.</title>
        <authorList>
            <person name="Coelho M.A."/>
            <person name="David-Palma M."/>
            <person name="Shea T."/>
            <person name="Bowers K."/>
            <person name="McGinley-Smith S."/>
            <person name="Mohammad A.W."/>
            <person name="Gnirke A."/>
            <person name="Yurkov A.M."/>
            <person name="Nowrousian M."/>
            <person name="Sun S."/>
            <person name="Cuomo C.A."/>
            <person name="Heitman J."/>
        </authorList>
    </citation>
    <scope>NUCLEOTIDE SEQUENCE [LARGE SCALE GENOMIC DNA]</scope>
    <source>
        <strain evidence="1 2">CBS 6074</strain>
    </source>
</reference>
<accession>A0AAX4JP92</accession>
<dbReference type="EMBL" id="CP144099">
    <property type="protein sequence ID" value="WWC87206.1"/>
    <property type="molecule type" value="Genomic_DNA"/>
</dbReference>
<sequence>MADKESYNLFIDEEKGKHPFSRYQSWEHYVNSRVNDDKSPIDSNTLHALWAGRLTSIIRSNSTFGNEERDKDLRTIMKFKIASEKSKDRLVELGWKYGSEFPPDIGYSEDQSSPNLSEFIQYPEETEKTMVKELSYTLVTSIQQSQ</sequence>